<name>A0ABD3WZS2_SINWO</name>
<evidence type="ECO:0000313" key="2">
    <source>
        <dbReference type="Proteomes" id="UP001634394"/>
    </source>
</evidence>
<organism evidence="1 2">
    <name type="scientific">Sinanodonta woodiana</name>
    <name type="common">Chinese pond mussel</name>
    <name type="synonym">Anodonta woodiana</name>
    <dbReference type="NCBI Taxonomy" id="1069815"/>
    <lineage>
        <taxon>Eukaryota</taxon>
        <taxon>Metazoa</taxon>
        <taxon>Spiralia</taxon>
        <taxon>Lophotrochozoa</taxon>
        <taxon>Mollusca</taxon>
        <taxon>Bivalvia</taxon>
        <taxon>Autobranchia</taxon>
        <taxon>Heteroconchia</taxon>
        <taxon>Palaeoheterodonta</taxon>
        <taxon>Unionida</taxon>
        <taxon>Unionoidea</taxon>
        <taxon>Unionidae</taxon>
        <taxon>Unioninae</taxon>
        <taxon>Sinanodonta</taxon>
    </lineage>
</organism>
<gene>
    <name evidence="1" type="ORF">ACJMK2_031770</name>
</gene>
<dbReference type="Proteomes" id="UP001634394">
    <property type="component" value="Unassembled WGS sequence"/>
</dbReference>
<accession>A0ABD3WZS2</accession>
<evidence type="ECO:0000313" key="1">
    <source>
        <dbReference type="EMBL" id="KAL3879474.1"/>
    </source>
</evidence>
<comment type="caution">
    <text evidence="1">The sequence shown here is derived from an EMBL/GenBank/DDBJ whole genome shotgun (WGS) entry which is preliminary data.</text>
</comment>
<keyword evidence="2" id="KW-1185">Reference proteome</keyword>
<reference evidence="1 2" key="1">
    <citation type="submission" date="2024-11" db="EMBL/GenBank/DDBJ databases">
        <title>Chromosome-level genome assembly of the freshwater bivalve Anodonta woodiana.</title>
        <authorList>
            <person name="Chen X."/>
        </authorList>
    </citation>
    <scope>NUCLEOTIDE SEQUENCE [LARGE SCALE GENOMIC DNA]</scope>
    <source>
        <strain evidence="1">MN2024</strain>
        <tissue evidence="1">Gills</tissue>
    </source>
</reference>
<dbReference type="EMBL" id="JBJQND010000004">
    <property type="protein sequence ID" value="KAL3879474.1"/>
    <property type="molecule type" value="Genomic_DNA"/>
</dbReference>
<protein>
    <submittedName>
        <fullName evidence="1">Uncharacterized protein</fullName>
    </submittedName>
</protein>
<proteinExistence type="predicted"/>
<dbReference type="AlphaFoldDB" id="A0ABD3WZS2"/>
<sequence>MTLPFLPAEHVAPPFVSLKYQTKMIALLYSRVHYVESTWITNITFPIDSWSVLRKSVRTNNDVEFWHRRINAKAGKANRPLYVPISILYDESTSVATQIQLVSQKS</sequence>